<evidence type="ECO:0000256" key="4">
    <source>
        <dbReference type="ARBA" id="ARBA00022737"/>
    </source>
</evidence>
<reference evidence="9 10" key="1">
    <citation type="journal article" date="2017" name="Mycologia">
        <title>Bifiguratus adelaidae, gen. et sp. nov., a new member of Mucoromycotina in endophytic and soil-dwelling habitats.</title>
        <authorList>
            <person name="Torres-Cruz T.J."/>
            <person name="Billingsley Tobias T.L."/>
            <person name="Almatruk M."/>
            <person name="Hesse C."/>
            <person name="Kuske C.R."/>
            <person name="Desiro A."/>
            <person name="Benucci G.M."/>
            <person name="Bonito G."/>
            <person name="Stajich J.E."/>
            <person name="Dunlap C."/>
            <person name="Arnold A.E."/>
            <person name="Porras-Alfaro A."/>
        </authorList>
    </citation>
    <scope>NUCLEOTIDE SEQUENCE [LARGE SCALE GENOMIC DNA]</scope>
    <source>
        <strain evidence="9 10">AZ0501</strain>
    </source>
</reference>
<dbReference type="FunFam" id="2.130.10.10:FF:000229">
    <property type="entry name" value="Small nuclear ribonucleoprotein U5 subunit 40"/>
    <property type="match status" value="1"/>
</dbReference>
<dbReference type="CDD" id="cd00200">
    <property type="entry name" value="WD40"/>
    <property type="match status" value="1"/>
</dbReference>
<evidence type="ECO:0000256" key="5">
    <source>
        <dbReference type="ARBA" id="ARBA00023187"/>
    </source>
</evidence>
<evidence type="ECO:0000256" key="6">
    <source>
        <dbReference type="ARBA" id="ARBA00023242"/>
    </source>
</evidence>
<feature type="compositionally biased region" description="Low complexity" evidence="8">
    <location>
        <begin position="13"/>
        <end position="23"/>
    </location>
</feature>
<feature type="repeat" description="WD" evidence="7">
    <location>
        <begin position="135"/>
        <end position="177"/>
    </location>
</feature>
<sequence>MQHGALVRRENESTSQAITLSSSSGDSKAVSTVVGRIKRTSALQAPIMLLQGHEGEVFSTKFDPSGQHIASASFDRTILLWNTYGECENYGLIKGHTGAVMEVHWSRDAERLYSCSTDTTVGIWDVSTGQRIKKCKGHSSFVNSCSPSKRGGEIIASGSDDGCVKLWDAREKYETDSLESRWQVTSVCFSEAGDLVFAGGLDNTISVWDLRKKQVAYTLKGHHDTITGLALSPDGSYLLSNSMDNTVKMWDVKPFAPADRCVKTFEGAPHGFEKTLIRPCWNPSGTQIASGSADRTLVIWDVDSRQIKYKLPGHKGCVNAVDWHPKEPIVVSGSTDRTLFLGEVNE</sequence>
<keyword evidence="6" id="KW-0539">Nucleus</keyword>
<feature type="repeat" description="WD" evidence="7">
    <location>
        <begin position="93"/>
        <end position="134"/>
    </location>
</feature>
<organism evidence="9 10">
    <name type="scientific">Bifiguratus adelaidae</name>
    <dbReference type="NCBI Taxonomy" id="1938954"/>
    <lineage>
        <taxon>Eukaryota</taxon>
        <taxon>Fungi</taxon>
        <taxon>Fungi incertae sedis</taxon>
        <taxon>Mucoromycota</taxon>
        <taxon>Mucoromycotina</taxon>
        <taxon>Endogonomycetes</taxon>
        <taxon>Endogonales</taxon>
        <taxon>Endogonales incertae sedis</taxon>
        <taxon>Bifiguratus</taxon>
    </lineage>
</organism>
<keyword evidence="10" id="KW-1185">Reference proteome</keyword>
<evidence type="ECO:0000313" key="9">
    <source>
        <dbReference type="EMBL" id="OZJ03584.1"/>
    </source>
</evidence>
<feature type="region of interest" description="Disordered" evidence="8">
    <location>
        <begin position="1"/>
        <end position="23"/>
    </location>
</feature>
<dbReference type="AlphaFoldDB" id="A0A261XZA4"/>
<feature type="repeat" description="WD" evidence="7">
    <location>
        <begin position="281"/>
        <end position="310"/>
    </location>
</feature>
<evidence type="ECO:0000256" key="7">
    <source>
        <dbReference type="PROSITE-ProRule" id="PRU00221"/>
    </source>
</evidence>
<dbReference type="Gene3D" id="2.130.10.10">
    <property type="entry name" value="YVTN repeat-like/Quinoprotein amine dehydrogenase"/>
    <property type="match status" value="1"/>
</dbReference>
<dbReference type="PROSITE" id="PS50294">
    <property type="entry name" value="WD_REPEATS_REGION"/>
    <property type="match status" value="6"/>
</dbReference>
<evidence type="ECO:0000256" key="2">
    <source>
        <dbReference type="ARBA" id="ARBA00022574"/>
    </source>
</evidence>
<feature type="repeat" description="WD" evidence="7">
    <location>
        <begin position="311"/>
        <end position="346"/>
    </location>
</feature>
<keyword evidence="2 7" id="KW-0853">WD repeat</keyword>
<evidence type="ECO:0000256" key="3">
    <source>
        <dbReference type="ARBA" id="ARBA00022664"/>
    </source>
</evidence>
<comment type="subcellular location">
    <subcellularLocation>
        <location evidence="1">Nucleus</location>
    </subcellularLocation>
</comment>
<evidence type="ECO:0008006" key="11">
    <source>
        <dbReference type="Google" id="ProtNLM"/>
    </source>
</evidence>
<dbReference type="InterPro" id="IPR052234">
    <property type="entry name" value="U5_snRNP_Component"/>
</dbReference>
<dbReference type="InterPro" id="IPR019775">
    <property type="entry name" value="WD40_repeat_CS"/>
</dbReference>
<accession>A0A261XZA4</accession>
<dbReference type="PROSITE" id="PS50082">
    <property type="entry name" value="WD_REPEATS_2"/>
    <property type="match status" value="7"/>
</dbReference>
<dbReference type="GO" id="GO:0003723">
    <property type="term" value="F:RNA binding"/>
    <property type="evidence" value="ECO:0007669"/>
    <property type="project" value="TreeGrafter"/>
</dbReference>
<dbReference type="InterPro" id="IPR036322">
    <property type="entry name" value="WD40_repeat_dom_sf"/>
</dbReference>
<dbReference type="InterPro" id="IPR015943">
    <property type="entry name" value="WD40/YVTN_repeat-like_dom_sf"/>
</dbReference>
<evidence type="ECO:0000256" key="1">
    <source>
        <dbReference type="ARBA" id="ARBA00004123"/>
    </source>
</evidence>
<comment type="caution">
    <text evidence="9">The sequence shown here is derived from an EMBL/GenBank/DDBJ whole genome shotgun (WGS) entry which is preliminary data.</text>
</comment>
<dbReference type="Proteomes" id="UP000242875">
    <property type="component" value="Unassembled WGS sequence"/>
</dbReference>
<dbReference type="SMART" id="SM00320">
    <property type="entry name" value="WD40"/>
    <property type="match status" value="7"/>
</dbReference>
<dbReference type="InterPro" id="IPR020472">
    <property type="entry name" value="WD40_PAC1"/>
</dbReference>
<evidence type="ECO:0000313" key="10">
    <source>
        <dbReference type="Proteomes" id="UP000242875"/>
    </source>
</evidence>
<feature type="repeat" description="WD" evidence="7">
    <location>
        <begin position="184"/>
        <end position="218"/>
    </location>
</feature>
<dbReference type="GO" id="GO:0071013">
    <property type="term" value="C:catalytic step 2 spliceosome"/>
    <property type="evidence" value="ECO:0007669"/>
    <property type="project" value="TreeGrafter"/>
</dbReference>
<dbReference type="EMBL" id="MVBO01000078">
    <property type="protein sequence ID" value="OZJ03584.1"/>
    <property type="molecule type" value="Genomic_DNA"/>
</dbReference>
<protein>
    <recommendedName>
        <fullName evidence="11">Anaphase-promoting complex subunit 4 WD40 domain-containing protein</fullName>
    </recommendedName>
</protein>
<name>A0A261XZA4_9FUNG</name>
<feature type="repeat" description="WD" evidence="7">
    <location>
        <begin position="50"/>
        <end position="82"/>
    </location>
</feature>
<proteinExistence type="predicted"/>
<dbReference type="PROSITE" id="PS00678">
    <property type="entry name" value="WD_REPEATS_1"/>
    <property type="match status" value="3"/>
</dbReference>
<dbReference type="GO" id="GO:0006397">
    <property type="term" value="P:mRNA processing"/>
    <property type="evidence" value="ECO:0007669"/>
    <property type="project" value="UniProtKB-KW"/>
</dbReference>
<dbReference type="OrthoDB" id="1068471at2759"/>
<dbReference type="GO" id="GO:0071014">
    <property type="term" value="C:post-mRNA release spliceosomal complex"/>
    <property type="evidence" value="ECO:0007669"/>
    <property type="project" value="EnsemblFungi"/>
</dbReference>
<keyword evidence="4" id="KW-0677">Repeat</keyword>
<dbReference type="InterPro" id="IPR001680">
    <property type="entry name" value="WD40_rpt"/>
</dbReference>
<keyword evidence="3" id="KW-0507">mRNA processing</keyword>
<dbReference type="SUPFAM" id="SSF50978">
    <property type="entry name" value="WD40 repeat-like"/>
    <property type="match status" value="1"/>
</dbReference>
<dbReference type="PANTHER" id="PTHR44006:SF1">
    <property type="entry name" value="U5 SMALL NUCLEAR RIBONUCLEOPROTEIN 40 KDA PROTEIN"/>
    <property type="match status" value="1"/>
</dbReference>
<dbReference type="GO" id="GO:0005682">
    <property type="term" value="C:U5 snRNP"/>
    <property type="evidence" value="ECO:0007669"/>
    <property type="project" value="EnsemblFungi"/>
</dbReference>
<dbReference type="PRINTS" id="PR00320">
    <property type="entry name" value="GPROTEINBRPT"/>
</dbReference>
<feature type="repeat" description="WD" evidence="7">
    <location>
        <begin position="219"/>
        <end position="253"/>
    </location>
</feature>
<keyword evidence="5" id="KW-0508">mRNA splicing</keyword>
<dbReference type="GO" id="GO:0000375">
    <property type="term" value="P:RNA splicing, via transesterification reactions"/>
    <property type="evidence" value="ECO:0007669"/>
    <property type="project" value="UniProtKB-ARBA"/>
</dbReference>
<dbReference type="PANTHER" id="PTHR44006">
    <property type="entry name" value="U5 SMALL NUCLEAR RIBONUCLEOPROTEIN 40 KDA PROTEIN"/>
    <property type="match status" value="1"/>
</dbReference>
<evidence type="ECO:0000256" key="8">
    <source>
        <dbReference type="SAM" id="MobiDB-lite"/>
    </source>
</evidence>
<gene>
    <name evidence="9" type="ORF">BZG36_03029</name>
</gene>
<dbReference type="Pfam" id="PF00400">
    <property type="entry name" value="WD40"/>
    <property type="match status" value="7"/>
</dbReference>